<keyword evidence="2" id="KW-1185">Reference proteome</keyword>
<dbReference type="InterPro" id="IPR004242">
    <property type="entry name" value="Transposase_21"/>
</dbReference>
<dbReference type="Proteomes" id="UP000228380">
    <property type="component" value="Unplaced"/>
</dbReference>
<reference evidence="3" key="1">
    <citation type="submission" date="2025-08" db="UniProtKB">
        <authorList>
            <consortium name="RefSeq"/>
        </authorList>
    </citation>
    <scope>IDENTIFICATION</scope>
    <source>
        <tissue evidence="3">Young leaves</tissue>
    </source>
</reference>
<feature type="domain" description="Transposase-associated" evidence="1">
    <location>
        <begin position="3"/>
        <end position="75"/>
    </location>
</feature>
<dbReference type="KEGG" id="pda:120108694"/>
<proteinExistence type="predicted"/>
<name>A0A8B8ZVH6_PHODC</name>
<dbReference type="PANTHER" id="PTHR10775:SF182">
    <property type="entry name" value="TRANSPOSON, EN_SPM-LIKE, TRANSPOSASE-ASSOCIATED DOMAIN PROTEIN-RELATED"/>
    <property type="match status" value="1"/>
</dbReference>
<dbReference type="RefSeq" id="XP_038978295.1">
    <property type="nucleotide sequence ID" value="XM_039122367.1"/>
</dbReference>
<evidence type="ECO:0000313" key="3">
    <source>
        <dbReference type="RefSeq" id="XP_038978295.1"/>
    </source>
</evidence>
<dbReference type="PANTHER" id="PTHR10775">
    <property type="entry name" value="OS08G0208400 PROTEIN"/>
    <property type="match status" value="1"/>
</dbReference>
<dbReference type="GeneID" id="120108694"/>
<accession>A0A8B8ZVH6</accession>
<dbReference type="InterPro" id="IPR029480">
    <property type="entry name" value="Transpos_assoc"/>
</dbReference>
<dbReference type="OrthoDB" id="629391at2759"/>
<evidence type="ECO:0000259" key="1">
    <source>
        <dbReference type="Pfam" id="PF13963"/>
    </source>
</evidence>
<evidence type="ECO:0000313" key="2">
    <source>
        <dbReference type="Proteomes" id="UP000228380"/>
    </source>
</evidence>
<sequence length="356" mass="40636">MDKSWINKLRSSTEYLDGVQNFIKFAFEKSNMNGKILCPCQKCVNGSALDPKIVEEHLVWNGFLKGYTEWVLHGEFIPSCNQPSDLEDTFNFGCSDTEQNSVEEDDIRGLLRDALGHNIRTVGEDERAVIDQSMHVEESIHADDTAHYDNLVKDCDQELYPGCKNFTKISFLLHLLHLKYLNGWSSKSFTMLLQLLKDAFPEGVTLPSSSYEAKKLIKELDLGYEKIHSCPNDCILYRGENRNQESCRICGTPRWGKHKDDENDSLTEVDAAPTKKKPAKILRYFPLIPRLKRMFASPKTASSMRWHDEGRTKDGMLRHPADSSVWKAVDDRHPEFASDARSVRLGLATDGSYMDY</sequence>
<gene>
    <name evidence="3" type="primary">LOC120108694</name>
</gene>
<protein>
    <submittedName>
        <fullName evidence="3">Uncharacterized protein LOC120108694</fullName>
    </submittedName>
</protein>
<dbReference type="AlphaFoldDB" id="A0A8B8ZVH6"/>
<dbReference type="Pfam" id="PF13963">
    <property type="entry name" value="Transpos_assoc"/>
    <property type="match status" value="1"/>
</dbReference>
<organism evidence="2 3">
    <name type="scientific">Phoenix dactylifera</name>
    <name type="common">Date palm</name>
    <dbReference type="NCBI Taxonomy" id="42345"/>
    <lineage>
        <taxon>Eukaryota</taxon>
        <taxon>Viridiplantae</taxon>
        <taxon>Streptophyta</taxon>
        <taxon>Embryophyta</taxon>
        <taxon>Tracheophyta</taxon>
        <taxon>Spermatophyta</taxon>
        <taxon>Magnoliopsida</taxon>
        <taxon>Liliopsida</taxon>
        <taxon>Arecaceae</taxon>
        <taxon>Coryphoideae</taxon>
        <taxon>Phoeniceae</taxon>
        <taxon>Phoenix</taxon>
    </lineage>
</organism>
<dbReference type="Pfam" id="PF02992">
    <property type="entry name" value="Transposase_21"/>
    <property type="match status" value="1"/>
</dbReference>